<proteinExistence type="predicted"/>
<dbReference type="AlphaFoldDB" id="A0A8H4T7U7"/>
<reference evidence="2" key="2">
    <citation type="submission" date="2020-05" db="EMBL/GenBank/DDBJ databases">
        <authorList>
            <person name="Kim H.-S."/>
            <person name="Proctor R.H."/>
            <person name="Brown D.W."/>
        </authorList>
    </citation>
    <scope>NUCLEOTIDE SEQUENCE</scope>
    <source>
        <strain evidence="2">NRRL 20472</strain>
    </source>
</reference>
<name>A0A8H4T7U7_9HYPO</name>
<protein>
    <submittedName>
        <fullName evidence="2">Uncharacterized protein</fullName>
    </submittedName>
</protein>
<organism evidence="2 3">
    <name type="scientific">Fusarium sarcochroum</name>
    <dbReference type="NCBI Taxonomy" id="1208366"/>
    <lineage>
        <taxon>Eukaryota</taxon>
        <taxon>Fungi</taxon>
        <taxon>Dikarya</taxon>
        <taxon>Ascomycota</taxon>
        <taxon>Pezizomycotina</taxon>
        <taxon>Sordariomycetes</taxon>
        <taxon>Hypocreomycetidae</taxon>
        <taxon>Hypocreales</taxon>
        <taxon>Nectriaceae</taxon>
        <taxon>Fusarium</taxon>
        <taxon>Fusarium lateritium species complex</taxon>
    </lineage>
</organism>
<evidence type="ECO:0000256" key="1">
    <source>
        <dbReference type="SAM" id="MobiDB-lite"/>
    </source>
</evidence>
<sequence length="171" mass="19769">MQERSHFPHSIPPTWNDNPDAQRQNTAQNKFDQQRGDLGLQMARNRPNQRRPHPLTKLTTPYQQTLHHKHPDEDLNGKAHTEVVEQSLNQVAVRNKLLDPLTSTQKLQNPRTVDLDRTALAHVIEEQENRADMRIQQVPVYQARIQPPLQHCNSVELQLCHVDDGEPEAKD</sequence>
<feature type="region of interest" description="Disordered" evidence="1">
    <location>
        <begin position="1"/>
        <end position="23"/>
    </location>
</feature>
<accession>A0A8H4T7U7</accession>
<gene>
    <name evidence="2" type="ORF">FSARC_12521</name>
</gene>
<feature type="compositionally biased region" description="Polar residues" evidence="1">
    <location>
        <begin position="13"/>
        <end position="23"/>
    </location>
</feature>
<dbReference type="Proteomes" id="UP000622797">
    <property type="component" value="Unassembled WGS sequence"/>
</dbReference>
<evidence type="ECO:0000313" key="3">
    <source>
        <dbReference type="Proteomes" id="UP000622797"/>
    </source>
</evidence>
<feature type="region of interest" description="Disordered" evidence="1">
    <location>
        <begin position="44"/>
        <end position="72"/>
    </location>
</feature>
<comment type="caution">
    <text evidence="2">The sequence shown here is derived from an EMBL/GenBank/DDBJ whole genome shotgun (WGS) entry which is preliminary data.</text>
</comment>
<keyword evidence="3" id="KW-1185">Reference proteome</keyword>
<evidence type="ECO:0000313" key="2">
    <source>
        <dbReference type="EMBL" id="KAF4952942.1"/>
    </source>
</evidence>
<reference evidence="2" key="1">
    <citation type="journal article" date="2020" name="BMC Genomics">
        <title>Correction to: Identification and distribution of gene clusters required for synthesis of sphingolipid metabolism inhibitors in diverse species of the filamentous fungus Fusarium.</title>
        <authorList>
            <person name="Kim H.S."/>
            <person name="Lohmar J.M."/>
            <person name="Busman M."/>
            <person name="Brown D.W."/>
            <person name="Naumann T.A."/>
            <person name="Divon H.H."/>
            <person name="Lysoe E."/>
            <person name="Uhlig S."/>
            <person name="Proctor R.H."/>
        </authorList>
    </citation>
    <scope>NUCLEOTIDE SEQUENCE</scope>
    <source>
        <strain evidence="2">NRRL 20472</strain>
    </source>
</reference>
<dbReference type="EMBL" id="JABEXW010000860">
    <property type="protein sequence ID" value="KAF4952942.1"/>
    <property type="molecule type" value="Genomic_DNA"/>
</dbReference>